<dbReference type="Proteomes" id="UP000256690">
    <property type="component" value="Unassembled WGS sequence"/>
</dbReference>
<gene>
    <name evidence="10" type="ORF">DSM5745_05529</name>
</gene>
<dbReference type="STRING" id="1810919.A0A3D8RX86"/>
<evidence type="ECO:0000256" key="5">
    <source>
        <dbReference type="ARBA" id="ARBA00022989"/>
    </source>
</evidence>
<dbReference type="PANTHER" id="PTHR48022:SF14">
    <property type="entry name" value="MAJOR FACILITATOR SUPERFAMILY (MFS) PROFILE DOMAIN-CONTAINING PROTEIN-RELATED"/>
    <property type="match status" value="1"/>
</dbReference>
<dbReference type="InterPro" id="IPR020846">
    <property type="entry name" value="MFS_dom"/>
</dbReference>
<dbReference type="InterPro" id="IPR003663">
    <property type="entry name" value="Sugar/inositol_transpt"/>
</dbReference>
<accession>A0A3D8RX86</accession>
<comment type="caution">
    <text evidence="10">The sequence shown here is derived from an EMBL/GenBank/DDBJ whole genome shotgun (WGS) entry which is preliminary data.</text>
</comment>
<dbReference type="SUPFAM" id="SSF103473">
    <property type="entry name" value="MFS general substrate transporter"/>
    <property type="match status" value="1"/>
</dbReference>
<feature type="transmembrane region" description="Helical" evidence="8">
    <location>
        <begin position="149"/>
        <end position="171"/>
    </location>
</feature>
<name>A0A3D8RX86_9EURO</name>
<dbReference type="PANTHER" id="PTHR48022">
    <property type="entry name" value="PLASTIDIC GLUCOSE TRANSPORTER 4"/>
    <property type="match status" value="1"/>
</dbReference>
<evidence type="ECO:0000256" key="8">
    <source>
        <dbReference type="SAM" id="Phobius"/>
    </source>
</evidence>
<dbReference type="PRINTS" id="PR00171">
    <property type="entry name" value="SUGRTRNSPORT"/>
</dbReference>
<keyword evidence="4 8" id="KW-0812">Transmembrane</keyword>
<evidence type="ECO:0000313" key="11">
    <source>
        <dbReference type="Proteomes" id="UP000256690"/>
    </source>
</evidence>
<evidence type="ECO:0000313" key="10">
    <source>
        <dbReference type="EMBL" id="RDW78677.1"/>
    </source>
</evidence>
<dbReference type="PROSITE" id="PS50850">
    <property type="entry name" value="MFS"/>
    <property type="match status" value="1"/>
</dbReference>
<dbReference type="OrthoDB" id="8120565at2759"/>
<feature type="domain" description="Major facilitator superfamily (MFS) profile" evidence="9">
    <location>
        <begin position="50"/>
        <end position="506"/>
    </location>
</feature>
<evidence type="ECO:0000256" key="1">
    <source>
        <dbReference type="ARBA" id="ARBA00004141"/>
    </source>
</evidence>
<dbReference type="EMBL" id="PVWQ01000006">
    <property type="protein sequence ID" value="RDW78677.1"/>
    <property type="molecule type" value="Genomic_DNA"/>
</dbReference>
<sequence>MAAALSKDKSNENEHRENVIEVNRNQLDEEILYESKGLAGLIRSPYVCGACVLAASGGFSFGYDQGVISLILVMQQFRDYYPEVAPEHPRYGFNTGFMTAMLELGAFLGCLFMPMVADRFSRKRALAVATVIFCVGAVIQTAASNYGALVAGRTIGGIGVGSLAMTSPLWISEVAPPNLRGSLLVMESISIVVGATVAYWMTYGTRLMDGHMAFRLPLALQVIPALVVGVGIQFFPYSPRWLAMRHRDGDCLRALMKLRRLPETDERVRREWKGILAEVRFQEVMQRREHGVDNSAWGLELKEWRAMFAPKYVRQTIVALGISFFQQFSGINAFVYYAPTFVQAMGQSYETSLILSGMVNVFQFVGNLPTFFFLDQMGRRPIAIFGGLAMSIPHFIMAGVVGKYAGNWSAHPAMGWFGVALIYIYVVAYAATYGPLAWALPSEIFPSHKRAKGVGAASAMIWLANFIVGVTVPEMLIALGWGTYLFFGCFCLGAAVFSYFLVPETAGRSLEQVSLLFGERGGGEEGEVRRRIAGEIWGGDVMGKA</sequence>
<feature type="transmembrane region" description="Helical" evidence="8">
    <location>
        <begin position="484"/>
        <end position="502"/>
    </location>
</feature>
<evidence type="ECO:0000259" key="9">
    <source>
        <dbReference type="PROSITE" id="PS50850"/>
    </source>
</evidence>
<dbReference type="PROSITE" id="PS00216">
    <property type="entry name" value="SUGAR_TRANSPORT_1"/>
    <property type="match status" value="1"/>
</dbReference>
<dbReference type="InterPro" id="IPR005829">
    <property type="entry name" value="Sugar_transporter_CS"/>
</dbReference>
<dbReference type="InterPro" id="IPR050360">
    <property type="entry name" value="MFS_Sugar_Transporters"/>
</dbReference>
<feature type="transmembrane region" description="Helical" evidence="8">
    <location>
        <begin position="381"/>
        <end position="401"/>
    </location>
</feature>
<dbReference type="InterPro" id="IPR036259">
    <property type="entry name" value="MFS_trans_sf"/>
</dbReference>
<keyword evidence="11" id="KW-1185">Reference proteome</keyword>
<dbReference type="RefSeq" id="XP_026603377.1">
    <property type="nucleotide sequence ID" value="XM_026747545.1"/>
</dbReference>
<reference evidence="10 11" key="1">
    <citation type="journal article" date="2018" name="IMA Fungus">
        <title>IMA Genome-F 9: Draft genome sequence of Annulohypoxylon stygium, Aspergillus mulundensis, Berkeleyomyces basicola (syn. Thielaviopsis basicola), Ceratocystis smalleyi, two Cercospora beticola strains, Coleophoma cylindrospora, Fusarium fracticaudum, Phialophora cf. hyalina, and Morchella septimelata.</title>
        <authorList>
            <person name="Wingfield B.D."/>
            <person name="Bills G.F."/>
            <person name="Dong Y."/>
            <person name="Huang W."/>
            <person name="Nel W.J."/>
            <person name="Swalarsk-Parry B.S."/>
            <person name="Vaghefi N."/>
            <person name="Wilken P.M."/>
            <person name="An Z."/>
            <person name="de Beer Z.W."/>
            <person name="De Vos L."/>
            <person name="Chen L."/>
            <person name="Duong T.A."/>
            <person name="Gao Y."/>
            <person name="Hammerbacher A."/>
            <person name="Kikkert J.R."/>
            <person name="Li Y."/>
            <person name="Li H."/>
            <person name="Li K."/>
            <person name="Li Q."/>
            <person name="Liu X."/>
            <person name="Ma X."/>
            <person name="Naidoo K."/>
            <person name="Pethybridge S.J."/>
            <person name="Sun J."/>
            <person name="Steenkamp E.T."/>
            <person name="van der Nest M.A."/>
            <person name="van Wyk S."/>
            <person name="Wingfield M.J."/>
            <person name="Xiong C."/>
            <person name="Yue Q."/>
            <person name="Zhang X."/>
        </authorList>
    </citation>
    <scope>NUCLEOTIDE SEQUENCE [LARGE SCALE GENOMIC DNA]</scope>
    <source>
        <strain evidence="10 11">DSM 5745</strain>
    </source>
</reference>
<evidence type="ECO:0000256" key="3">
    <source>
        <dbReference type="ARBA" id="ARBA00022448"/>
    </source>
</evidence>
<dbReference type="GO" id="GO:0016020">
    <property type="term" value="C:membrane"/>
    <property type="evidence" value="ECO:0007669"/>
    <property type="project" value="UniProtKB-SubCell"/>
</dbReference>
<feature type="transmembrane region" description="Helical" evidence="8">
    <location>
        <begin position="353"/>
        <end position="374"/>
    </location>
</feature>
<feature type="transmembrane region" description="Helical" evidence="8">
    <location>
        <begin position="125"/>
        <end position="143"/>
    </location>
</feature>
<feature type="transmembrane region" description="Helical" evidence="8">
    <location>
        <begin position="93"/>
        <end position="113"/>
    </location>
</feature>
<evidence type="ECO:0000256" key="2">
    <source>
        <dbReference type="ARBA" id="ARBA00010992"/>
    </source>
</evidence>
<dbReference type="NCBIfam" id="TIGR00879">
    <property type="entry name" value="SP"/>
    <property type="match status" value="1"/>
</dbReference>
<feature type="transmembrane region" description="Helical" evidence="8">
    <location>
        <begin position="317"/>
        <end position="338"/>
    </location>
</feature>
<dbReference type="AlphaFoldDB" id="A0A3D8RX86"/>
<evidence type="ECO:0000256" key="6">
    <source>
        <dbReference type="ARBA" id="ARBA00023136"/>
    </source>
</evidence>
<proteinExistence type="inferred from homology"/>
<organism evidence="10 11">
    <name type="scientific">Aspergillus mulundensis</name>
    <dbReference type="NCBI Taxonomy" id="1810919"/>
    <lineage>
        <taxon>Eukaryota</taxon>
        <taxon>Fungi</taxon>
        <taxon>Dikarya</taxon>
        <taxon>Ascomycota</taxon>
        <taxon>Pezizomycotina</taxon>
        <taxon>Eurotiomycetes</taxon>
        <taxon>Eurotiomycetidae</taxon>
        <taxon>Eurotiales</taxon>
        <taxon>Aspergillaceae</taxon>
        <taxon>Aspergillus</taxon>
        <taxon>Aspergillus subgen. Nidulantes</taxon>
    </lineage>
</organism>
<keyword evidence="6 8" id="KW-0472">Membrane</keyword>
<evidence type="ECO:0000256" key="4">
    <source>
        <dbReference type="ARBA" id="ARBA00022692"/>
    </source>
</evidence>
<keyword evidence="3 7" id="KW-0813">Transport</keyword>
<feature type="transmembrane region" description="Helical" evidence="8">
    <location>
        <begin position="413"/>
        <end position="432"/>
    </location>
</feature>
<feature type="transmembrane region" description="Helical" evidence="8">
    <location>
        <begin position="214"/>
        <end position="237"/>
    </location>
</feature>
<feature type="transmembrane region" description="Helical" evidence="8">
    <location>
        <begin position="453"/>
        <end position="472"/>
    </location>
</feature>
<dbReference type="GO" id="GO:0005351">
    <property type="term" value="F:carbohydrate:proton symporter activity"/>
    <property type="evidence" value="ECO:0007669"/>
    <property type="project" value="TreeGrafter"/>
</dbReference>
<dbReference type="InterPro" id="IPR005828">
    <property type="entry name" value="MFS_sugar_transport-like"/>
</dbReference>
<comment type="similarity">
    <text evidence="2 7">Belongs to the major facilitator superfamily. Sugar transporter (TC 2.A.1.1) family.</text>
</comment>
<protein>
    <recommendedName>
        <fullName evidence="9">Major facilitator superfamily (MFS) profile domain-containing protein</fullName>
    </recommendedName>
</protein>
<feature type="transmembrane region" description="Helical" evidence="8">
    <location>
        <begin position="46"/>
        <end position="73"/>
    </location>
</feature>
<feature type="transmembrane region" description="Helical" evidence="8">
    <location>
        <begin position="183"/>
        <end position="202"/>
    </location>
</feature>
<dbReference type="GeneID" id="38115899"/>
<dbReference type="Gene3D" id="1.20.1250.20">
    <property type="entry name" value="MFS general substrate transporter like domains"/>
    <property type="match status" value="1"/>
</dbReference>
<dbReference type="FunFam" id="1.20.1250.20:FF:000026">
    <property type="entry name" value="MFS quinate transporter QutD"/>
    <property type="match status" value="1"/>
</dbReference>
<evidence type="ECO:0000256" key="7">
    <source>
        <dbReference type="RuleBase" id="RU003346"/>
    </source>
</evidence>
<comment type="subcellular location">
    <subcellularLocation>
        <location evidence="1">Membrane</location>
        <topology evidence="1">Multi-pass membrane protein</topology>
    </subcellularLocation>
</comment>
<dbReference type="Pfam" id="PF00083">
    <property type="entry name" value="Sugar_tr"/>
    <property type="match status" value="1"/>
</dbReference>
<keyword evidence="5 8" id="KW-1133">Transmembrane helix</keyword>